<reference evidence="5 6" key="1">
    <citation type="submission" date="2018-03" db="EMBL/GenBank/DDBJ databases">
        <authorList>
            <person name="Fogelqvist J."/>
        </authorList>
    </citation>
    <scope>NUCLEOTIDE SEQUENCE [LARGE SCALE GENOMIC DNA]</scope>
</reference>
<evidence type="ECO:0000256" key="3">
    <source>
        <dbReference type="ARBA" id="ARBA00023274"/>
    </source>
</evidence>
<dbReference type="PANTHER" id="PTHR10965:SF0">
    <property type="entry name" value="LARGE RIBOSOMAL SUBUNIT PROTEIN EL38"/>
    <property type="match status" value="1"/>
</dbReference>
<dbReference type="GO" id="GO:0006412">
    <property type="term" value="P:translation"/>
    <property type="evidence" value="ECO:0007669"/>
    <property type="project" value="InterPro"/>
</dbReference>
<keyword evidence="3 4" id="KW-0687">Ribonucleoprotein</keyword>
<comment type="similarity">
    <text evidence="1 4">Belongs to the eukaryotic ribosomal protein eL38 family.</text>
</comment>
<geneLocation type="mitochondrion" evidence="5"/>
<proteinExistence type="inferred from homology"/>
<dbReference type="GO" id="GO:0022625">
    <property type="term" value="C:cytosolic large ribosomal subunit"/>
    <property type="evidence" value="ECO:0007669"/>
    <property type="project" value="TreeGrafter"/>
</dbReference>
<dbReference type="AlphaFoldDB" id="A0A3P3Y980"/>
<dbReference type="PANTHER" id="PTHR10965">
    <property type="entry name" value="60S RIBOSOMAL PROTEIN L38"/>
    <property type="match status" value="1"/>
</dbReference>
<dbReference type="FunFam" id="3.30.720.90:FF:000001">
    <property type="entry name" value="60S ribosomal protein L38"/>
    <property type="match status" value="1"/>
</dbReference>
<dbReference type="Proteomes" id="UP000290189">
    <property type="component" value="Unassembled WGS sequence"/>
</dbReference>
<evidence type="ECO:0000313" key="6">
    <source>
        <dbReference type="Proteomes" id="UP000290189"/>
    </source>
</evidence>
<dbReference type="GO" id="GO:0003735">
    <property type="term" value="F:structural constituent of ribosome"/>
    <property type="evidence" value="ECO:0007669"/>
    <property type="project" value="InterPro"/>
</dbReference>
<evidence type="ECO:0000256" key="1">
    <source>
        <dbReference type="ARBA" id="ARBA00007803"/>
    </source>
</evidence>
<dbReference type="InterPro" id="IPR002675">
    <property type="entry name" value="Ribosomal_eL38"/>
</dbReference>
<dbReference type="EMBL" id="OVEO01000006">
    <property type="protein sequence ID" value="SPQ96715.1"/>
    <property type="molecule type" value="Genomic_DNA"/>
</dbReference>
<dbReference type="GO" id="GO:0022618">
    <property type="term" value="P:protein-RNA complex assembly"/>
    <property type="evidence" value="ECO:0007669"/>
    <property type="project" value="TreeGrafter"/>
</dbReference>
<dbReference type="Gene3D" id="3.30.720.90">
    <property type="match status" value="1"/>
</dbReference>
<accession>A0A3P3Y980</accession>
<gene>
    <name evidence="5" type="ORF">PLBR_LOCUS3930</name>
</gene>
<sequence>MDAVANPPALSRAKPLSKSRHHSGVEDIIAGWRAASDGPFAPIDVLSRHPDVVKRLSLIWIMFESSLDKFPRTSISSVEFLPFHARLCAALFPDIVPSQARSLGLADLSSATDNLRSNHVEQRSFFQFVVAVAVAWLPGQATPDAIVRWLDDVTNRIAFRHSDLLFMRSLQAVHCLDAYSHLKPYDRFFSSCRSLVEAGQVATKKDRTVSGESMRKMSITGTGPYIWERSPHGVRDPLLVSIAAVVAVAMPKQIKDIRDFLQKTHRPDAKGVVIKRSKENVKFKIRCSRYLYTLVVTDLQKADKLTQSLPPGLKKTDIKK</sequence>
<evidence type="ECO:0000256" key="2">
    <source>
        <dbReference type="ARBA" id="ARBA00022980"/>
    </source>
</evidence>
<organism evidence="5 6">
    <name type="scientific">Plasmodiophora brassicae</name>
    <name type="common">Clubroot disease agent</name>
    <dbReference type="NCBI Taxonomy" id="37360"/>
    <lineage>
        <taxon>Eukaryota</taxon>
        <taxon>Sar</taxon>
        <taxon>Rhizaria</taxon>
        <taxon>Endomyxa</taxon>
        <taxon>Phytomyxea</taxon>
        <taxon>Plasmodiophorida</taxon>
        <taxon>Plasmodiophoridae</taxon>
        <taxon>Plasmodiophora</taxon>
    </lineage>
</organism>
<dbReference type="Pfam" id="PF01781">
    <property type="entry name" value="Ribosomal_L38e"/>
    <property type="match status" value="1"/>
</dbReference>
<evidence type="ECO:0000256" key="4">
    <source>
        <dbReference type="RuleBase" id="RU003445"/>
    </source>
</evidence>
<keyword evidence="5" id="KW-0496">Mitochondrion</keyword>
<keyword evidence="2 4" id="KW-0689">Ribosomal protein</keyword>
<evidence type="ECO:0008006" key="7">
    <source>
        <dbReference type="Google" id="ProtNLM"/>
    </source>
</evidence>
<dbReference type="InterPro" id="IPR038464">
    <property type="entry name" value="Ribosomal_eL38_sf"/>
</dbReference>
<evidence type="ECO:0000313" key="5">
    <source>
        <dbReference type="EMBL" id="SPQ96715.1"/>
    </source>
</evidence>
<name>A0A3P3Y980_PLABS</name>
<protein>
    <recommendedName>
        <fullName evidence="7">60S ribosomal protein L38</fullName>
    </recommendedName>
</protein>